<gene>
    <name evidence="1" type="ORF">LCGC14_1451110</name>
</gene>
<comment type="caution">
    <text evidence="1">The sequence shown here is derived from an EMBL/GenBank/DDBJ whole genome shotgun (WGS) entry which is preliminary data.</text>
</comment>
<organism evidence="1">
    <name type="scientific">marine sediment metagenome</name>
    <dbReference type="NCBI Taxonomy" id="412755"/>
    <lineage>
        <taxon>unclassified sequences</taxon>
        <taxon>metagenomes</taxon>
        <taxon>ecological metagenomes</taxon>
    </lineage>
</organism>
<reference evidence="1" key="1">
    <citation type="journal article" date="2015" name="Nature">
        <title>Complex archaea that bridge the gap between prokaryotes and eukaryotes.</title>
        <authorList>
            <person name="Spang A."/>
            <person name="Saw J.H."/>
            <person name="Jorgensen S.L."/>
            <person name="Zaremba-Niedzwiedzka K."/>
            <person name="Martijn J."/>
            <person name="Lind A.E."/>
            <person name="van Eijk R."/>
            <person name="Schleper C."/>
            <person name="Guy L."/>
            <person name="Ettema T.J."/>
        </authorList>
    </citation>
    <scope>NUCLEOTIDE SEQUENCE</scope>
</reference>
<dbReference type="EMBL" id="LAZR01009997">
    <property type="protein sequence ID" value="KKM69408.1"/>
    <property type="molecule type" value="Genomic_DNA"/>
</dbReference>
<evidence type="ECO:0000313" key="1">
    <source>
        <dbReference type="EMBL" id="KKM69408.1"/>
    </source>
</evidence>
<accession>A0A0F9JIK7</accession>
<name>A0A0F9JIK7_9ZZZZ</name>
<proteinExistence type="predicted"/>
<dbReference type="AlphaFoldDB" id="A0A0F9JIK7"/>
<protein>
    <submittedName>
        <fullName evidence="1">Uncharacterized protein</fullName>
    </submittedName>
</protein>
<sequence length="104" mass="12293">MLLKIERYKEREDWWILDDIRKISKAQFKQPFNQDFDGEVDADIFILDYMDHLEGQGNGQDSRDIIRLVCRLSNGNEFTVLFDTIAYILNDSGKTIEKLVANYR</sequence>